<protein>
    <recommendedName>
        <fullName evidence="3">26S proteasome regulatory subunit RPN2 C-terminal domain-containing protein</fullName>
    </recommendedName>
</protein>
<dbReference type="PANTHER" id="PTHR10943:SF2">
    <property type="entry name" value="26S PROTEASOME NON-ATPASE REGULATORY SUBUNIT 1"/>
    <property type="match status" value="1"/>
</dbReference>
<dbReference type="AlphaFoldDB" id="A0AA88RNW1"/>
<dbReference type="Proteomes" id="UP001187471">
    <property type="component" value="Unassembled WGS sequence"/>
</dbReference>
<feature type="compositionally biased region" description="Low complexity" evidence="2">
    <location>
        <begin position="224"/>
        <end position="242"/>
    </location>
</feature>
<feature type="domain" description="26S proteasome regulatory subunit RPN2 C-terminal" evidence="3">
    <location>
        <begin position="157"/>
        <end position="317"/>
    </location>
</feature>
<organism evidence="4 5">
    <name type="scientific">Escallonia rubra</name>
    <dbReference type="NCBI Taxonomy" id="112253"/>
    <lineage>
        <taxon>Eukaryota</taxon>
        <taxon>Viridiplantae</taxon>
        <taxon>Streptophyta</taxon>
        <taxon>Embryophyta</taxon>
        <taxon>Tracheophyta</taxon>
        <taxon>Spermatophyta</taxon>
        <taxon>Magnoliopsida</taxon>
        <taxon>eudicotyledons</taxon>
        <taxon>Gunneridae</taxon>
        <taxon>Pentapetalae</taxon>
        <taxon>asterids</taxon>
        <taxon>campanulids</taxon>
        <taxon>Escalloniales</taxon>
        <taxon>Escalloniaceae</taxon>
        <taxon>Escallonia</taxon>
    </lineage>
</organism>
<feature type="region of interest" description="Disordered" evidence="2">
    <location>
        <begin position="208"/>
        <end position="268"/>
    </location>
</feature>
<dbReference type="GO" id="GO:0043161">
    <property type="term" value="P:proteasome-mediated ubiquitin-dependent protein catabolic process"/>
    <property type="evidence" value="ECO:0007669"/>
    <property type="project" value="TreeGrafter"/>
</dbReference>
<accession>A0AA88RNW1</accession>
<feature type="region of interest" description="Disordered" evidence="2">
    <location>
        <begin position="48"/>
        <end position="70"/>
    </location>
</feature>
<comment type="caution">
    <text evidence="4">The sequence shown here is derived from an EMBL/GenBank/DDBJ whole genome shotgun (WGS) entry which is preliminary data.</text>
</comment>
<evidence type="ECO:0000313" key="4">
    <source>
        <dbReference type="EMBL" id="KAK2986195.1"/>
    </source>
</evidence>
<feature type="compositionally biased region" description="Low complexity" evidence="2">
    <location>
        <begin position="322"/>
        <end position="345"/>
    </location>
</feature>
<evidence type="ECO:0000313" key="5">
    <source>
        <dbReference type="Proteomes" id="UP001187471"/>
    </source>
</evidence>
<dbReference type="Gene3D" id="1.25.10.10">
    <property type="entry name" value="Leucine-rich Repeat Variant"/>
    <property type="match status" value="1"/>
</dbReference>
<gene>
    <name evidence="4" type="ORF">RJ640_012453</name>
</gene>
<name>A0AA88RNW1_9ASTE</name>
<dbReference type="GO" id="GO:0005634">
    <property type="term" value="C:nucleus"/>
    <property type="evidence" value="ECO:0007669"/>
    <property type="project" value="TreeGrafter"/>
</dbReference>
<proteinExistence type="predicted"/>
<dbReference type="GO" id="GO:0008540">
    <property type="term" value="C:proteasome regulatory particle, base subcomplex"/>
    <property type="evidence" value="ECO:0007669"/>
    <property type="project" value="TreeGrafter"/>
</dbReference>
<dbReference type="Pfam" id="PF18004">
    <property type="entry name" value="RPN2_C"/>
    <property type="match status" value="1"/>
</dbReference>
<evidence type="ECO:0000256" key="2">
    <source>
        <dbReference type="SAM" id="MobiDB-lite"/>
    </source>
</evidence>
<keyword evidence="1" id="KW-0677">Repeat</keyword>
<feature type="region of interest" description="Disordered" evidence="2">
    <location>
        <begin position="320"/>
        <end position="350"/>
    </location>
</feature>
<keyword evidence="5" id="KW-1185">Reference proteome</keyword>
<dbReference type="InterPro" id="IPR011989">
    <property type="entry name" value="ARM-like"/>
</dbReference>
<dbReference type="GO" id="GO:0034515">
    <property type="term" value="C:proteasome storage granule"/>
    <property type="evidence" value="ECO:0007669"/>
    <property type="project" value="TreeGrafter"/>
</dbReference>
<dbReference type="EMBL" id="JAVXUO010001080">
    <property type="protein sequence ID" value="KAK2986195.1"/>
    <property type="molecule type" value="Genomic_DNA"/>
</dbReference>
<dbReference type="InterPro" id="IPR040623">
    <property type="entry name" value="RPN2_C"/>
</dbReference>
<evidence type="ECO:0000259" key="3">
    <source>
        <dbReference type="Pfam" id="PF18004"/>
    </source>
</evidence>
<evidence type="ECO:0000256" key="1">
    <source>
        <dbReference type="ARBA" id="ARBA00022737"/>
    </source>
</evidence>
<sequence>MITEEVEVDLEAEIQDMQKTGLSLMESRTSPVLNAEIGHIVRNCRERKEKKNGKKHVNNANVAEEDDKSSDGDLYLVSSVEQQEGGVMKVSKGAMGAILASGILDAGGRNGGRNVTIKLLSKTKHDNTTAVVGLAVFSQLWYWYPLIYFIRLPFYPTALIGLNYDLKVPKFEFLSHAKPSLFEYPRPTTVPTTTSAVKLHTAILSTSAKAKSRSSKKEAEKANENASAAVASSGGSNTGKGKSSSDKDGESMQVDAPAEKKAEPEPSFEILTNPARVVPAQEKFIKFLEDSRYVPVKSAVSGFALLKDLRPTEPEVLSLTDAPSSTASAAAGSAPAQQAPASAMAVDEEPQPPQPFEYIFLRRVTVGSLADPAQPMKSSLYMDSVARFIIYDWCWGSAVVELGICGNVGLEGLDVEIKWVGGGGTNLEMGVGGFR</sequence>
<dbReference type="PANTHER" id="PTHR10943">
    <property type="entry name" value="26S PROTEASOME NON-ATPASE REGULATORY SUBUNIT"/>
    <property type="match status" value="1"/>
</dbReference>
<reference evidence="4" key="1">
    <citation type="submission" date="2022-12" db="EMBL/GenBank/DDBJ databases">
        <title>Draft genome assemblies for two species of Escallonia (Escalloniales).</title>
        <authorList>
            <person name="Chanderbali A."/>
            <person name="Dervinis C."/>
            <person name="Anghel I."/>
            <person name="Soltis D."/>
            <person name="Soltis P."/>
            <person name="Zapata F."/>
        </authorList>
    </citation>
    <scope>NUCLEOTIDE SEQUENCE</scope>
    <source>
        <strain evidence="4">UCBG92.1500</strain>
        <tissue evidence="4">Leaf</tissue>
    </source>
</reference>